<sequence>MSAPIDDDLIPPFSGRPPIPLENEKYPEEAKFGLGNAHVEPYAIFWFTAWVGLRIGDYFGMRTFDHDSPVANAIVDDINKDHYPLRVPSELMVEGLFNMFGRVVRVASQNESRSEPVPMLTLRNAPGGRDVRPFEKYHSNFVMKLRDLPHNTIIDKTIAKTGFYITIEQYLFIRKNDRVRVFYDGVLIQHIISPEQAEGAEAIDILIPPEVITKGNQLGKVGLAFTVKNVMGEGPKDEYIYSEPILIETDLRSGLLPTPFLYVNDEETRQLNLTESKMATIVLEVEPDRKSPAPAPARRNKIVVVVKTTNAQGVEVETKRLEPVIDLNRGHESIPINYSVFATVPSGFVRLSFESYDFNGLVIGVSGTTVIFVTGQAAVLPAATVSPEEAGLVSSALDLTVHIPVYTPHKPEYLETLEAQQEKPGGGLEVFTQLQLAGAPGGDRTIPQKALAKFAHNGPVTLFYSVNTGTGAPPFVSDERIIVVDGRNEELDAPYLAGVEDGNFDPSQQAGRNATVTIPYPLTKKGDTVALALIGQKAGGSFSTTFNITTATEGLTLPQLENLIPEAIISKNLGSSFSLGYSVISGNSVQRSKLTNVTVGPAVKLQIPFVPEAGTIQTTLEPRAAIQGATVVIRVTPMRATDRFKVFFKGAYGVSDYETSVAGNPVTNEVSVVVPAQYVAKALRPEGNRLKVGYTFNRGLSEYKSDVLEIDLLPHQPRVSASIDGLENGAMLETYALTPKSQIVVEPWDLIHKNQKVTLKMAFIKSDGTESVQNILTAEPVTQSQVTNGLVLPTPVDELKTAKEGSNISLRLWVNFTESSAITTALEFPTRNYTVKTLPSTLPHPTLVAGSSTGPSVTVPALNLASNVLVNAAYPGMLKTDLITLTWYHQNGSFVSLVLNGSATGPVPFNFAPLQVQHNSVNTTIRLKYTVQRGTKITTSAEQTVRISAIPPANLSLPTLNGQASGTALDRNTFSGPVTLRISPWPLAKAGQRIFVKLSGTGGTRYVVNRVISVAEAANGFVHSVPRSDILAYGLNTLTVIQYVVTFDADPTESRGVASHAVSYFNTDSFVYRFQTFVNGTAPWSIGNAGAGVKFLSGGILLFSNPNATNAGTLLSTTLNFNTAHTYQIRYPVWNVGGLTAPPPVIAIGVGNKFVLNPYTVTYTGLPWMTLIHNFTPSANGPQQVTISNYQNAKNSYLYNCWVDIVRLT</sequence>
<dbReference type="AlphaFoldDB" id="A0A1T2Y2L4"/>
<name>A0A1T2Y2L4_PSEFL</name>
<dbReference type="OrthoDB" id="6812076at2"/>
<gene>
    <name evidence="2" type="ORF">BFW87_26630</name>
</gene>
<dbReference type="EMBL" id="MSDF01000052">
    <property type="protein sequence ID" value="OPA86316.1"/>
    <property type="molecule type" value="Genomic_DNA"/>
</dbReference>
<protein>
    <submittedName>
        <fullName evidence="2">Uncharacterized protein</fullName>
    </submittedName>
</protein>
<proteinExistence type="predicted"/>
<evidence type="ECO:0000256" key="1">
    <source>
        <dbReference type="SAM" id="MobiDB-lite"/>
    </source>
</evidence>
<organism evidence="2 3">
    <name type="scientific">Pseudomonas fluorescens</name>
    <dbReference type="NCBI Taxonomy" id="294"/>
    <lineage>
        <taxon>Bacteria</taxon>
        <taxon>Pseudomonadati</taxon>
        <taxon>Pseudomonadota</taxon>
        <taxon>Gammaproteobacteria</taxon>
        <taxon>Pseudomonadales</taxon>
        <taxon>Pseudomonadaceae</taxon>
        <taxon>Pseudomonas</taxon>
    </lineage>
</organism>
<comment type="caution">
    <text evidence="2">The sequence shown here is derived from an EMBL/GenBank/DDBJ whole genome shotgun (WGS) entry which is preliminary data.</text>
</comment>
<dbReference type="RefSeq" id="WP_078742689.1">
    <property type="nucleotide sequence ID" value="NZ_MSDF01000052.1"/>
</dbReference>
<accession>A0A1T2Y2L4</accession>
<reference evidence="2 3" key="1">
    <citation type="submission" date="2016-12" db="EMBL/GenBank/DDBJ databases">
        <title>Draft genome sequences of seven strains of Pseudomonas fluorescens that produce 4-formylaminooxyvinylglycine.</title>
        <authorList>
            <person name="Okrent R.A."/>
            <person name="Manning V.A."/>
            <person name="Trippe K.M."/>
        </authorList>
    </citation>
    <scope>NUCLEOTIDE SEQUENCE [LARGE SCALE GENOMIC DNA]</scope>
    <source>
        <strain evidence="2 3">P5A</strain>
    </source>
</reference>
<evidence type="ECO:0000313" key="3">
    <source>
        <dbReference type="Proteomes" id="UP000190965"/>
    </source>
</evidence>
<feature type="region of interest" description="Disordered" evidence="1">
    <location>
        <begin position="1"/>
        <end position="21"/>
    </location>
</feature>
<evidence type="ECO:0000313" key="2">
    <source>
        <dbReference type="EMBL" id="OPA86316.1"/>
    </source>
</evidence>
<dbReference type="Proteomes" id="UP000190965">
    <property type="component" value="Unassembled WGS sequence"/>
</dbReference>